<dbReference type="GO" id="GO:0110001">
    <property type="term" value="C:toxin-antitoxin complex"/>
    <property type="evidence" value="ECO:0007669"/>
    <property type="project" value="InterPro"/>
</dbReference>
<evidence type="ECO:0000256" key="5">
    <source>
        <dbReference type="ARBA" id="ARBA00024207"/>
    </source>
</evidence>
<name>W0I6T1_9EURY</name>
<dbReference type="OrthoDB" id="25331at2157"/>
<evidence type="ECO:0000313" key="6">
    <source>
        <dbReference type="EMBL" id="AHF80160.1"/>
    </source>
</evidence>
<dbReference type="NCBIfam" id="NF047751">
    <property type="entry name" value="HepT_toxin"/>
    <property type="match status" value="1"/>
</dbReference>
<dbReference type="Proteomes" id="UP000019027">
    <property type="component" value="Chromosome"/>
</dbReference>
<dbReference type="EMBL" id="CP006965">
    <property type="protein sequence ID" value="AHF80160.1"/>
    <property type="molecule type" value="Genomic_DNA"/>
</dbReference>
<dbReference type="GO" id="GO:0016787">
    <property type="term" value="F:hydrolase activity"/>
    <property type="evidence" value="ECO:0007669"/>
    <property type="project" value="UniProtKB-KW"/>
</dbReference>
<evidence type="ECO:0000256" key="4">
    <source>
        <dbReference type="ARBA" id="ARBA00022801"/>
    </source>
</evidence>
<accession>W0I6T1</accession>
<evidence type="ECO:0008006" key="8">
    <source>
        <dbReference type="Google" id="ProtNLM"/>
    </source>
</evidence>
<dbReference type="InterPro" id="IPR008201">
    <property type="entry name" value="HepT-like"/>
</dbReference>
<keyword evidence="2" id="KW-1277">Toxin-antitoxin system</keyword>
<dbReference type="Gene3D" id="1.20.120.580">
    <property type="entry name" value="bsu32300-like"/>
    <property type="match status" value="1"/>
</dbReference>
<evidence type="ECO:0000313" key="7">
    <source>
        <dbReference type="Proteomes" id="UP000019027"/>
    </source>
</evidence>
<sequence>MDGRIQHKKELIDRSLKIIRENLPGSLEKFLQMGLEKDGIYKQLEFAIQNVLDICNEINFSLELGIVVGYDDIVGNLHKAKIIDDSLKEKLKFLIQLREVLIYNYDLIQDEIAFKNMPEYLAIIEDFLAFIQRFLEGQK</sequence>
<keyword evidence="4" id="KW-0378">Hydrolase</keyword>
<dbReference type="PANTHER" id="PTHR33397">
    <property type="entry name" value="UPF0331 PROTEIN YUTE"/>
    <property type="match status" value="1"/>
</dbReference>
<dbReference type="STRING" id="582419.TES1_0774"/>
<dbReference type="InterPro" id="IPR052379">
    <property type="entry name" value="Type_VII_TA_RNase"/>
</dbReference>
<dbReference type="HOGENOM" id="CLU_142825_1_0_2"/>
<dbReference type="KEGG" id="ths:TES1_0774"/>
<dbReference type="GeneID" id="24905827"/>
<dbReference type="AlphaFoldDB" id="W0I6T1"/>
<comment type="similarity">
    <text evidence="5">Belongs to the HepT RNase toxin family.</text>
</comment>
<evidence type="ECO:0000256" key="1">
    <source>
        <dbReference type="ARBA" id="ARBA00022553"/>
    </source>
</evidence>
<keyword evidence="3" id="KW-0540">Nuclease</keyword>
<evidence type="ECO:0000256" key="3">
    <source>
        <dbReference type="ARBA" id="ARBA00022722"/>
    </source>
</evidence>
<dbReference type="Pfam" id="PF01934">
    <property type="entry name" value="HepT-like"/>
    <property type="match status" value="1"/>
</dbReference>
<dbReference type="PANTHER" id="PTHR33397:SF5">
    <property type="entry name" value="RNASE YUTE-RELATED"/>
    <property type="match status" value="1"/>
</dbReference>
<dbReference type="RefSeq" id="WP_042680445.1">
    <property type="nucleotide sequence ID" value="NZ_CP006965.1"/>
</dbReference>
<reference evidence="6 7" key="1">
    <citation type="journal article" date="2014" name="Int. J. Syst. Evol. Microbiol.">
        <title>Thermococcus paralvinellae sp. nov. and Thermococcus cleftensis sp. nov. of hyperthermophilic heterotrophs from deep-sea hydrothermal vents.</title>
        <authorList>
            <person name="Hensley S.A."/>
            <person name="Jung J.H."/>
            <person name="Park C.S."/>
            <person name="Holden J.F."/>
        </authorList>
    </citation>
    <scope>NUCLEOTIDE SEQUENCE [LARGE SCALE GENOMIC DNA]</scope>
    <source>
        <strain evidence="6 7">ES1</strain>
    </source>
</reference>
<dbReference type="InterPro" id="IPR037038">
    <property type="entry name" value="HepT-like_sf"/>
</dbReference>
<organism evidence="6 7">
    <name type="scientific">Thermococcus paralvinellae</name>
    <dbReference type="NCBI Taxonomy" id="582419"/>
    <lineage>
        <taxon>Archaea</taxon>
        <taxon>Methanobacteriati</taxon>
        <taxon>Methanobacteriota</taxon>
        <taxon>Thermococci</taxon>
        <taxon>Thermococcales</taxon>
        <taxon>Thermococcaceae</taxon>
        <taxon>Thermococcus</taxon>
    </lineage>
</organism>
<gene>
    <name evidence="6" type="ORF">TES1_0774</name>
</gene>
<evidence type="ECO:0000256" key="2">
    <source>
        <dbReference type="ARBA" id="ARBA00022649"/>
    </source>
</evidence>
<keyword evidence="7" id="KW-1185">Reference proteome</keyword>
<protein>
    <recommendedName>
        <fullName evidence="8">DUF86 domain-containing protein</fullName>
    </recommendedName>
</protein>
<keyword evidence="1" id="KW-0597">Phosphoprotein</keyword>
<dbReference type="GO" id="GO:0004540">
    <property type="term" value="F:RNA nuclease activity"/>
    <property type="evidence" value="ECO:0007669"/>
    <property type="project" value="InterPro"/>
</dbReference>
<proteinExistence type="inferred from homology"/>